<dbReference type="AlphaFoldDB" id="A0A4Y5YE69"/>
<dbReference type="EMBL" id="CP041036">
    <property type="protein sequence ID" value="QDE30937.1"/>
    <property type="molecule type" value="Genomic_DNA"/>
</dbReference>
<dbReference type="RefSeq" id="WP_140233962.1">
    <property type="nucleotide sequence ID" value="NZ_CP041036.1"/>
</dbReference>
<dbReference type="InterPro" id="IPR010710">
    <property type="entry name" value="DUF1289"/>
</dbReference>
<accession>A0A4Y5YE69</accession>
<organism evidence="1 2">
    <name type="scientific">Shewanella polaris</name>
    <dbReference type="NCBI Taxonomy" id="2588449"/>
    <lineage>
        <taxon>Bacteria</taxon>
        <taxon>Pseudomonadati</taxon>
        <taxon>Pseudomonadota</taxon>
        <taxon>Gammaproteobacteria</taxon>
        <taxon>Alteromonadales</taxon>
        <taxon>Shewanellaceae</taxon>
        <taxon>Shewanella</taxon>
    </lineage>
</organism>
<dbReference type="Pfam" id="PF06945">
    <property type="entry name" value="DUF1289"/>
    <property type="match status" value="1"/>
</dbReference>
<gene>
    <name evidence="1" type="ORF">FH971_08130</name>
</gene>
<dbReference type="Proteomes" id="UP000319809">
    <property type="component" value="Chromosome"/>
</dbReference>
<dbReference type="PANTHER" id="PTHR35175:SF2">
    <property type="entry name" value="DUF1289 DOMAIN-CONTAINING PROTEIN"/>
    <property type="match status" value="1"/>
</dbReference>
<sequence length="67" mass="7791">MNMPYGQNKPNFFDSPCVRNCCLDAQDICLGCHRSLDEILAWHTMDEQQKSTSLEIIKQRAIAYKNR</sequence>
<evidence type="ECO:0000313" key="1">
    <source>
        <dbReference type="EMBL" id="QDE30937.1"/>
    </source>
</evidence>
<protein>
    <submittedName>
        <fullName evidence="1">DUF1289 domain-containing protein</fullName>
    </submittedName>
</protein>
<name>A0A4Y5YE69_9GAMM</name>
<dbReference type="KEGG" id="spol:FH971_08130"/>
<dbReference type="PANTHER" id="PTHR35175">
    <property type="entry name" value="DUF1289 DOMAIN-CONTAINING PROTEIN"/>
    <property type="match status" value="1"/>
</dbReference>
<proteinExistence type="predicted"/>
<keyword evidence="2" id="KW-1185">Reference proteome</keyword>
<evidence type="ECO:0000313" key="2">
    <source>
        <dbReference type="Proteomes" id="UP000319809"/>
    </source>
</evidence>
<reference evidence="1 2" key="1">
    <citation type="submission" date="2019-06" db="EMBL/GenBank/DDBJ databases">
        <title>The genome of Shewanella sp. SM1901.</title>
        <authorList>
            <person name="Cha Q."/>
        </authorList>
    </citation>
    <scope>NUCLEOTIDE SEQUENCE [LARGE SCALE GENOMIC DNA]</scope>
    <source>
        <strain evidence="1 2">SM1901</strain>
    </source>
</reference>